<protein>
    <submittedName>
        <fullName evidence="2">Uncharacterized protein</fullName>
    </submittedName>
</protein>
<keyword evidence="3" id="KW-1185">Reference proteome</keyword>
<dbReference type="EMBL" id="CAJNOI010000331">
    <property type="protein sequence ID" value="CAF1246096.1"/>
    <property type="molecule type" value="Genomic_DNA"/>
</dbReference>
<name>A0A814ZJ61_9BILA</name>
<evidence type="ECO:0000313" key="4">
    <source>
        <dbReference type="Proteomes" id="UP000663877"/>
    </source>
</evidence>
<organism evidence="2 4">
    <name type="scientific">Adineta steineri</name>
    <dbReference type="NCBI Taxonomy" id="433720"/>
    <lineage>
        <taxon>Eukaryota</taxon>
        <taxon>Metazoa</taxon>
        <taxon>Spiralia</taxon>
        <taxon>Gnathifera</taxon>
        <taxon>Rotifera</taxon>
        <taxon>Eurotatoria</taxon>
        <taxon>Bdelloidea</taxon>
        <taxon>Adinetida</taxon>
        <taxon>Adinetidae</taxon>
        <taxon>Adineta</taxon>
    </lineage>
</organism>
<evidence type="ECO:0000313" key="3">
    <source>
        <dbReference type="Proteomes" id="UP000663832"/>
    </source>
</evidence>
<dbReference type="Proteomes" id="UP000663877">
    <property type="component" value="Unassembled WGS sequence"/>
</dbReference>
<comment type="caution">
    <text evidence="2">The sequence shown here is derived from an EMBL/GenBank/DDBJ whole genome shotgun (WGS) entry which is preliminary data.</text>
</comment>
<dbReference type="AlphaFoldDB" id="A0A814ZJ61"/>
<proteinExistence type="predicted"/>
<sequence length="168" mass="20243">MSKHYTSYDSNNIPPIQSTNKINFINYNVYDAAKRETILKEQEAHRTWTKKYDPWFINEYRQMYDNMAEVHGIPRESSVISLKRTEWQQPSNIFPPLNERLNGQRRRRILGAFPETENDVRIFNYLKIGWRVLPEHTIELYGRFKTANDMNPLPKQYRISNWPIESLY</sequence>
<dbReference type="EMBL" id="CAJNOM010000146">
    <property type="protein sequence ID" value="CAF1137323.1"/>
    <property type="molecule type" value="Genomic_DNA"/>
</dbReference>
<evidence type="ECO:0000313" key="2">
    <source>
        <dbReference type="EMBL" id="CAF1246096.1"/>
    </source>
</evidence>
<dbReference type="OrthoDB" id="9970318at2759"/>
<reference evidence="2" key="1">
    <citation type="submission" date="2021-02" db="EMBL/GenBank/DDBJ databases">
        <authorList>
            <person name="Nowell W R."/>
        </authorList>
    </citation>
    <scope>NUCLEOTIDE SEQUENCE</scope>
</reference>
<evidence type="ECO:0000313" key="1">
    <source>
        <dbReference type="EMBL" id="CAF1137323.1"/>
    </source>
</evidence>
<dbReference type="Proteomes" id="UP000663832">
    <property type="component" value="Unassembled WGS sequence"/>
</dbReference>
<accession>A0A814ZJ61</accession>
<gene>
    <name evidence="2" type="ORF">BJG266_LOCUS29324</name>
    <name evidence="1" type="ORF">QVE165_LOCUS22277</name>
</gene>